<reference evidence="2" key="2">
    <citation type="submission" date="2025-08" db="UniProtKB">
        <authorList>
            <consortium name="Ensembl"/>
        </authorList>
    </citation>
    <scope>IDENTIFICATION</scope>
</reference>
<dbReference type="GeneTree" id="ENSGT00390000002077"/>
<accession>A0A493TMD6</accession>
<protein>
    <submittedName>
        <fullName evidence="2">Uncharacterized protein</fullName>
    </submittedName>
</protein>
<dbReference type="STRING" id="8840.ENSAPLP00000026999"/>
<dbReference type="InterPro" id="IPR016024">
    <property type="entry name" value="ARM-type_fold"/>
</dbReference>
<evidence type="ECO:0000256" key="1">
    <source>
        <dbReference type="SAM" id="Phobius"/>
    </source>
</evidence>
<dbReference type="PANTHER" id="PTHR12044:SF14">
    <property type="entry name" value="MEIOTIC DOUBLE-STRANDED BREAK FORMATION PROTEIN 1"/>
    <property type="match status" value="1"/>
</dbReference>
<dbReference type="GO" id="GO:0007127">
    <property type="term" value="P:meiosis I"/>
    <property type="evidence" value="ECO:0007669"/>
    <property type="project" value="TreeGrafter"/>
</dbReference>
<name>A0A493TMD6_ANAPP</name>
<keyword evidence="1" id="KW-0472">Membrane</keyword>
<reference evidence="2 3" key="1">
    <citation type="submission" date="2017-10" db="EMBL/GenBank/DDBJ databases">
        <title>A new Pekin duck reference genome.</title>
        <authorList>
            <person name="Hou Z.-C."/>
            <person name="Zhou Z.-K."/>
            <person name="Zhu F."/>
            <person name="Hou S.-S."/>
        </authorList>
    </citation>
    <scope>NUCLEOTIDE SEQUENCE [LARGE SCALE GENOMIC DNA]</scope>
</reference>
<keyword evidence="3" id="KW-1185">Reference proteome</keyword>
<dbReference type="Proteomes" id="UP000016666">
    <property type="component" value="Chromosome 1"/>
</dbReference>
<dbReference type="SUPFAM" id="SSF48371">
    <property type="entry name" value="ARM repeat"/>
    <property type="match status" value="1"/>
</dbReference>
<evidence type="ECO:0000313" key="2">
    <source>
        <dbReference type="Ensembl" id="ENSAPLP00000026999.1"/>
    </source>
</evidence>
<feature type="transmembrane region" description="Helical" evidence="1">
    <location>
        <begin position="246"/>
        <end position="271"/>
    </location>
</feature>
<keyword evidence="1" id="KW-0812">Transmembrane</keyword>
<dbReference type="InterPro" id="IPR052133">
    <property type="entry name" value="Immune_Signaling-Apoptosis_Reg"/>
</dbReference>
<keyword evidence="1" id="KW-1133">Transmembrane helix</keyword>
<proteinExistence type="predicted"/>
<evidence type="ECO:0000313" key="3">
    <source>
        <dbReference type="Proteomes" id="UP000016666"/>
    </source>
</evidence>
<dbReference type="Ensembl" id="ENSAPLT00000018913.1">
    <property type="protein sequence ID" value="ENSAPLP00000026999.1"/>
    <property type="gene ID" value="ENSAPLG00000030477.1"/>
</dbReference>
<dbReference type="OMA" id="CIEPFIK"/>
<reference evidence="2" key="3">
    <citation type="submission" date="2025-09" db="UniProtKB">
        <authorList>
            <consortium name="Ensembl"/>
        </authorList>
    </citation>
    <scope>IDENTIFICATION</scope>
</reference>
<sequence>NNVELQKQGLLLFTEILKRQPVEITLFTNRGVCLDAIDVLMKTVDCPVLEVVVEAVKAVAAFLRKDHLSSPPVPYEKLQELLEVVLKRCADLSPPQSSKKHASLSRVSQRQGQLLLNTLESFRSACRLAVEFQTDPMAQENAFTAPGSESKETLSNFSEFLLRICDSLCIPMVMNYLERAVSSSVMEVFISALNTLFTVVPNMRIKFSKKLASSSFIRLTLELKARFCSLKADRCFDSPSFLPPHPIPLCLCLSAITFPIIACLLILVLCLEQEMSELLQKALPQLNYTVAESLLLLAENPEAFSLDQSLCSHQHCFILLSYFAYTLGDRFVPEAELFLAIRNFLLSAQDRGDCPPPYILRAVLYLLAVCQDKGKGLDSVKDFIPTCWTHFTETEVPPCSCQPSCRKYFGMCGE</sequence>
<organism evidence="2 3">
    <name type="scientific">Anas platyrhynchos platyrhynchos</name>
    <name type="common">Northern mallard</name>
    <dbReference type="NCBI Taxonomy" id="8840"/>
    <lineage>
        <taxon>Eukaryota</taxon>
        <taxon>Metazoa</taxon>
        <taxon>Chordata</taxon>
        <taxon>Craniata</taxon>
        <taxon>Vertebrata</taxon>
        <taxon>Euteleostomi</taxon>
        <taxon>Archelosauria</taxon>
        <taxon>Archosauria</taxon>
        <taxon>Dinosauria</taxon>
        <taxon>Saurischia</taxon>
        <taxon>Theropoda</taxon>
        <taxon>Coelurosauria</taxon>
        <taxon>Aves</taxon>
        <taxon>Neognathae</taxon>
        <taxon>Galloanserae</taxon>
        <taxon>Anseriformes</taxon>
        <taxon>Anatidae</taxon>
        <taxon>Anatinae</taxon>
        <taxon>Anas</taxon>
    </lineage>
</organism>
<dbReference type="PANTHER" id="PTHR12044">
    <property type="entry name" value="BCL2 INTERACTING MEDIATOR OF CELL DEATH"/>
    <property type="match status" value="1"/>
</dbReference>
<dbReference type="AlphaFoldDB" id="A0A493TMD6"/>